<reference evidence="1 2" key="1">
    <citation type="submission" date="2020-08" db="EMBL/GenBank/DDBJ databases">
        <title>Genome public.</title>
        <authorList>
            <person name="Liu C."/>
            <person name="Sun Q."/>
        </authorList>
    </citation>
    <scope>NUCLEOTIDE SEQUENCE [LARGE SCALE GENOMIC DNA]</scope>
    <source>
        <strain evidence="1 2">NSJ-79</strain>
    </source>
</reference>
<keyword evidence="2" id="KW-1185">Reference proteome</keyword>
<dbReference type="EMBL" id="JACOOJ010000009">
    <property type="protein sequence ID" value="MBC5632643.1"/>
    <property type="molecule type" value="Genomic_DNA"/>
</dbReference>
<name>A0ABR7DPB1_9BACT</name>
<evidence type="ECO:0000313" key="2">
    <source>
        <dbReference type="Proteomes" id="UP000651475"/>
    </source>
</evidence>
<gene>
    <name evidence="1" type="ORF">H8S65_07660</name>
</gene>
<sequence length="656" mass="74025">MIRVQLLIGGKKYEVTKDLVNWEDVEISIKRKDFGGVYRTFGDSFEFAGDSYMLLENEFLTNYLNASAVIVIGVLNNSWTYNEKIRCNLDFSSYQNNGNTISIKAIDNSAEAIINANKSQVYDIPVSSLKSDELYYDRMELNNKADFVVIPTEEQTEEGLYSIVLPKGIQGPFLLPLGYTTSNFPNKNTIDIGDTPLTDRNYAELLANHYLVKALTPVTVKLRISLNIQVGSMNTVKDSFLWFVAVKQVYDEEGILKQTVVEEIRMNPNSFNEIDREYKVDLGTGERFYYQIMPVSGNHILSSPVALTISNVKEISVSYTGRGMPVNFDVFTPNKLLTSILSNMGLTDMTGEVKEGDTTIPYMIAAESIRNIKNAKVHTSFSKFSEWAKACLGYYYKIEGKKVIFCHLTELYDPETVKELEHVNSIDISIDNSLIYSGVDVGYEKKDYDEINGRDEFHVKNSFSTGISINDNIYKLISPYRADCYGIEFLAQKRDEETKDDSSDNDLFIVDAISVLDPSTSSIKLKLNRQGDRPSGVLFPSSVFNVAYSPRRMLLANKEILSSCTSRLEFTASEGNADAVLWRESENSPVVLDSRYFRVETLKVGTIGLSPFPVLYDGLISFDYNNKKYTGYVSDITEHLGKMQTTDYTLICKNIV</sequence>
<dbReference type="RefSeq" id="WP_186929398.1">
    <property type="nucleotide sequence ID" value="NZ_JACOOJ010000009.1"/>
</dbReference>
<organism evidence="1 2">
    <name type="scientific">Parabacteroides hominis</name>
    <dbReference type="NCBI Taxonomy" id="2763057"/>
    <lineage>
        <taxon>Bacteria</taxon>
        <taxon>Pseudomonadati</taxon>
        <taxon>Bacteroidota</taxon>
        <taxon>Bacteroidia</taxon>
        <taxon>Bacteroidales</taxon>
        <taxon>Tannerellaceae</taxon>
        <taxon>Parabacteroides</taxon>
    </lineage>
</organism>
<protein>
    <submittedName>
        <fullName evidence="1">Uncharacterized protein</fullName>
    </submittedName>
</protein>
<accession>A0ABR7DPB1</accession>
<dbReference type="Proteomes" id="UP000651475">
    <property type="component" value="Unassembled WGS sequence"/>
</dbReference>
<evidence type="ECO:0000313" key="1">
    <source>
        <dbReference type="EMBL" id="MBC5632643.1"/>
    </source>
</evidence>
<comment type="caution">
    <text evidence="1">The sequence shown here is derived from an EMBL/GenBank/DDBJ whole genome shotgun (WGS) entry which is preliminary data.</text>
</comment>
<proteinExistence type="predicted"/>